<feature type="chain" id="PRO_5043505839" evidence="1">
    <location>
        <begin position="33"/>
        <end position="156"/>
    </location>
</feature>
<reference evidence="2 3" key="1">
    <citation type="submission" date="2024-03" db="EMBL/GenBank/DDBJ databases">
        <authorList>
            <person name="Martinez-Hernandez J."/>
        </authorList>
    </citation>
    <scope>NUCLEOTIDE SEQUENCE [LARGE SCALE GENOMIC DNA]</scope>
</reference>
<dbReference type="Proteomes" id="UP001497480">
    <property type="component" value="Unassembled WGS sequence"/>
</dbReference>
<dbReference type="PANTHER" id="PTHR31676:SF173">
    <property type="entry name" value="DUF538 DOMAIN-CONTAINING PROTEIN"/>
    <property type="match status" value="1"/>
</dbReference>
<sequence length="156" mass="17201">MGVKFYANPISWISILCFIILVLTFFSTPSLSAPKKQISTAYDVLRQNNLPRGLLPSGVKSFHYDNSTGKFTINLRKACVYSKSDFLKLKYNPSIKGVIAKNIITSLGGVKVKLLFVWVNIRQVSRNNGEIIFAAGTVPIPAPATLFTFIPSCPSE</sequence>
<dbReference type="SUPFAM" id="SSF141562">
    <property type="entry name" value="At5g01610-like"/>
    <property type="match status" value="1"/>
</dbReference>
<accession>A0AAV1WMX1</accession>
<name>A0AAV1WMX1_LUPLU</name>
<keyword evidence="1" id="KW-0732">Signal</keyword>
<organism evidence="2 3">
    <name type="scientific">Lupinus luteus</name>
    <name type="common">European yellow lupine</name>
    <dbReference type="NCBI Taxonomy" id="3873"/>
    <lineage>
        <taxon>Eukaryota</taxon>
        <taxon>Viridiplantae</taxon>
        <taxon>Streptophyta</taxon>
        <taxon>Embryophyta</taxon>
        <taxon>Tracheophyta</taxon>
        <taxon>Spermatophyta</taxon>
        <taxon>Magnoliopsida</taxon>
        <taxon>eudicotyledons</taxon>
        <taxon>Gunneridae</taxon>
        <taxon>Pentapetalae</taxon>
        <taxon>rosids</taxon>
        <taxon>fabids</taxon>
        <taxon>Fabales</taxon>
        <taxon>Fabaceae</taxon>
        <taxon>Papilionoideae</taxon>
        <taxon>50 kb inversion clade</taxon>
        <taxon>genistoids sensu lato</taxon>
        <taxon>core genistoids</taxon>
        <taxon>Genisteae</taxon>
        <taxon>Lupinus</taxon>
    </lineage>
</organism>
<evidence type="ECO:0000313" key="3">
    <source>
        <dbReference type="Proteomes" id="UP001497480"/>
    </source>
</evidence>
<gene>
    <name evidence="2" type="ORF">LLUT_LOCUS11287</name>
</gene>
<dbReference type="InterPro" id="IPR007493">
    <property type="entry name" value="DUF538"/>
</dbReference>
<comment type="caution">
    <text evidence="2">The sequence shown here is derived from an EMBL/GenBank/DDBJ whole genome shotgun (WGS) entry which is preliminary data.</text>
</comment>
<keyword evidence="3" id="KW-1185">Reference proteome</keyword>
<dbReference type="PANTHER" id="PTHR31676">
    <property type="entry name" value="T31J12.3 PROTEIN-RELATED"/>
    <property type="match status" value="1"/>
</dbReference>
<dbReference type="EMBL" id="CAXHTB010000007">
    <property type="protein sequence ID" value="CAL0310227.1"/>
    <property type="molecule type" value="Genomic_DNA"/>
</dbReference>
<dbReference type="AlphaFoldDB" id="A0AAV1WMX1"/>
<protein>
    <submittedName>
        <fullName evidence="2">Uncharacterized protein</fullName>
    </submittedName>
</protein>
<proteinExistence type="predicted"/>
<evidence type="ECO:0000256" key="1">
    <source>
        <dbReference type="SAM" id="SignalP"/>
    </source>
</evidence>
<evidence type="ECO:0000313" key="2">
    <source>
        <dbReference type="EMBL" id="CAL0310227.1"/>
    </source>
</evidence>
<feature type="signal peptide" evidence="1">
    <location>
        <begin position="1"/>
        <end position="32"/>
    </location>
</feature>
<dbReference type="Pfam" id="PF04398">
    <property type="entry name" value="DUF538"/>
    <property type="match status" value="1"/>
</dbReference>
<dbReference type="Gene3D" id="2.30.240.10">
    <property type="entry name" value="At5g01610-like"/>
    <property type="match status" value="1"/>
</dbReference>
<dbReference type="InterPro" id="IPR036758">
    <property type="entry name" value="At5g01610-like"/>
</dbReference>